<dbReference type="AlphaFoldDB" id="A0A9E2W4L9"/>
<accession>A0A9E2W4L9</accession>
<dbReference type="EMBL" id="JAHSPG010000016">
    <property type="protein sequence ID" value="MBV4359940.1"/>
    <property type="molecule type" value="Genomic_DNA"/>
</dbReference>
<reference evidence="1" key="1">
    <citation type="submission" date="2021-06" db="EMBL/GenBank/DDBJ databases">
        <authorList>
            <person name="Huq M.A."/>
        </authorList>
    </citation>
    <scope>NUCLEOTIDE SEQUENCE</scope>
    <source>
        <strain evidence="1">MAH-26</strain>
    </source>
</reference>
<evidence type="ECO:0000313" key="2">
    <source>
        <dbReference type="Proteomes" id="UP000812270"/>
    </source>
</evidence>
<comment type="caution">
    <text evidence="1">The sequence shown here is derived from an EMBL/GenBank/DDBJ whole genome shotgun (WGS) entry which is preliminary data.</text>
</comment>
<proteinExistence type="predicted"/>
<organism evidence="1 2">
    <name type="scientific">Pinibacter aurantiacus</name>
    <dbReference type="NCBI Taxonomy" id="2851599"/>
    <lineage>
        <taxon>Bacteria</taxon>
        <taxon>Pseudomonadati</taxon>
        <taxon>Bacteroidota</taxon>
        <taxon>Chitinophagia</taxon>
        <taxon>Chitinophagales</taxon>
        <taxon>Chitinophagaceae</taxon>
        <taxon>Pinibacter</taxon>
    </lineage>
</organism>
<keyword evidence="2" id="KW-1185">Reference proteome</keyword>
<name>A0A9E2W4L9_9BACT</name>
<dbReference type="Proteomes" id="UP000812270">
    <property type="component" value="Unassembled WGS sequence"/>
</dbReference>
<evidence type="ECO:0000313" key="1">
    <source>
        <dbReference type="EMBL" id="MBV4359940.1"/>
    </source>
</evidence>
<sequence length="188" mass="22223">MSIFSIISSGCNSGYRCVKKEFRHSFKNETNSDSLIHFDGYYYRSDYNANGNFLMFYKNGLAAYRCLNNFAYDSIRLNRTAQPCGLWGTYSMSGDTIKARYTGHGTFMVPYGPFEMHFLIRDKEHFEVIYDKEICYPEGSSQPVHFVATYTPSDKLPRYQDCWLLKEKWFWKNENDWKMFMDNTKGEK</sequence>
<protein>
    <submittedName>
        <fullName evidence="1">Uncharacterized protein</fullName>
    </submittedName>
</protein>
<gene>
    <name evidence="1" type="ORF">KTO63_22435</name>
</gene>